<dbReference type="Proteomes" id="UP000005392">
    <property type="component" value="Unassembled WGS sequence"/>
</dbReference>
<dbReference type="SUPFAM" id="SSF53850">
    <property type="entry name" value="Periplasmic binding protein-like II"/>
    <property type="match status" value="1"/>
</dbReference>
<gene>
    <name evidence="7" type="primary">metQ</name>
    <name evidence="7" type="ORF">HMPREF9094_1150</name>
</gene>
<evidence type="ECO:0000256" key="2">
    <source>
        <dbReference type="ARBA" id="ARBA00022729"/>
    </source>
</evidence>
<dbReference type="PATRIC" id="fig|997347.4.peg.1073"/>
<dbReference type="HOGENOM" id="CLU_067080_0_0_0"/>
<accession>F9EMJ5</accession>
<evidence type="ECO:0000313" key="8">
    <source>
        <dbReference type="Proteomes" id="UP000005392"/>
    </source>
</evidence>
<dbReference type="STRING" id="76859.RN98_08040"/>
<dbReference type="InterPro" id="IPR004872">
    <property type="entry name" value="Lipoprotein_NlpA"/>
</dbReference>
<keyword evidence="8" id="KW-1185">Reference proteome</keyword>
<dbReference type="CDD" id="cd13597">
    <property type="entry name" value="PBP2_lipoprotein_Tp32"/>
    <property type="match status" value="1"/>
</dbReference>
<dbReference type="NCBIfam" id="TIGR00363">
    <property type="entry name" value="MetQ/NlpA family lipoprotein"/>
    <property type="match status" value="1"/>
</dbReference>
<keyword evidence="3" id="KW-0472">Membrane</keyword>
<dbReference type="PANTHER" id="PTHR30429">
    <property type="entry name" value="D-METHIONINE-BINDING LIPOPROTEIN METQ"/>
    <property type="match status" value="1"/>
</dbReference>
<proteinExistence type="inferred from homology"/>
<evidence type="ECO:0000256" key="6">
    <source>
        <dbReference type="PIRNR" id="PIRNR002854"/>
    </source>
</evidence>
<dbReference type="PANTHER" id="PTHR30429:SF0">
    <property type="entry name" value="METHIONINE-BINDING LIPOPROTEIN METQ"/>
    <property type="match status" value="1"/>
</dbReference>
<dbReference type="GO" id="GO:0016020">
    <property type="term" value="C:membrane"/>
    <property type="evidence" value="ECO:0007669"/>
    <property type="project" value="UniProtKB-SubCell"/>
</dbReference>
<evidence type="ECO:0000256" key="3">
    <source>
        <dbReference type="ARBA" id="ARBA00023136"/>
    </source>
</evidence>
<dbReference type="Pfam" id="PF03180">
    <property type="entry name" value="Lipoprotein_9"/>
    <property type="match status" value="1"/>
</dbReference>
<dbReference type="Gene3D" id="3.40.190.10">
    <property type="entry name" value="Periplasmic binding protein-like II"/>
    <property type="match status" value="2"/>
</dbReference>
<organism evidence="7 8">
    <name type="scientific">Fusobacterium animalis ATCC 51191</name>
    <dbReference type="NCBI Taxonomy" id="997347"/>
    <lineage>
        <taxon>Bacteria</taxon>
        <taxon>Fusobacteriati</taxon>
        <taxon>Fusobacteriota</taxon>
        <taxon>Fusobacteriia</taxon>
        <taxon>Fusobacteriales</taxon>
        <taxon>Fusobacteriaceae</taxon>
        <taxon>Fusobacterium</taxon>
    </lineage>
</organism>
<reference evidence="7 8" key="1">
    <citation type="submission" date="2011-05" db="EMBL/GenBank/DDBJ databases">
        <authorList>
            <person name="Muzny D."/>
            <person name="Qin X."/>
            <person name="Deng J."/>
            <person name="Jiang H."/>
            <person name="Liu Y."/>
            <person name="Qu J."/>
            <person name="Song X.-Z."/>
            <person name="Zhang L."/>
            <person name="Thornton R."/>
            <person name="Coyle M."/>
            <person name="Francisco L."/>
            <person name="Jackson L."/>
            <person name="Javaid M."/>
            <person name="Korchina V."/>
            <person name="Kovar C."/>
            <person name="Mata R."/>
            <person name="Mathew T."/>
            <person name="Ngo R."/>
            <person name="Nguyen L."/>
            <person name="Nguyen N."/>
            <person name="Okwuonu G."/>
            <person name="Ongeri F."/>
            <person name="Pham C."/>
            <person name="Simmons D."/>
            <person name="Wilczek-Boney K."/>
            <person name="Hale W."/>
            <person name="Jakkamsetti A."/>
            <person name="Pham P."/>
            <person name="Ruth R."/>
            <person name="San Lucas F."/>
            <person name="Warren J."/>
            <person name="Zhang J."/>
            <person name="Zhao Z."/>
            <person name="Zhou C."/>
            <person name="Zhu D."/>
            <person name="Lee S."/>
            <person name="Bess C."/>
            <person name="Blankenburg K."/>
            <person name="Forbes L."/>
            <person name="Fu Q."/>
            <person name="Gubbala S."/>
            <person name="Hirani K."/>
            <person name="Jayaseelan J.C."/>
            <person name="Lara F."/>
            <person name="Munidasa M."/>
            <person name="Palculict T."/>
            <person name="Patil S."/>
            <person name="Pu L.-L."/>
            <person name="Saada N."/>
            <person name="Tang L."/>
            <person name="Weissenberger G."/>
            <person name="Zhu Y."/>
            <person name="Hemphill L."/>
            <person name="Shang Y."/>
            <person name="Youmans B."/>
            <person name="Ayvaz T."/>
            <person name="Ross M."/>
            <person name="Santibanez J."/>
            <person name="Aqrawi P."/>
            <person name="Gross S."/>
            <person name="Joshi V."/>
            <person name="Fowler G."/>
            <person name="Nazareth L."/>
            <person name="Reid J."/>
            <person name="Worley K."/>
            <person name="Petrosino J."/>
            <person name="Highlander S."/>
            <person name="Gibbs R."/>
        </authorList>
    </citation>
    <scope>NUCLEOTIDE SEQUENCE [LARGE SCALE GENOMIC DNA]</scope>
    <source>
        <strain evidence="7 8">ATCC 51191</strain>
    </source>
</reference>
<evidence type="ECO:0000256" key="5">
    <source>
        <dbReference type="ARBA" id="ARBA00023288"/>
    </source>
</evidence>
<comment type="subcellular location">
    <subcellularLocation>
        <location evidence="1">Membrane</location>
        <topology evidence="1">Lipid-anchor</topology>
    </subcellularLocation>
</comment>
<dbReference type="PIRSF" id="PIRSF002854">
    <property type="entry name" value="MetQ"/>
    <property type="match status" value="1"/>
</dbReference>
<sequence>MVIILYIEDKKIRKITGGKIMKFTKLFGTVGTFLLLSAGALAGTLKVGATPVPHAEILELIKPDLKKQGVDLKIVEFTDYVTPNLALSDKEIDANFFQHKPYLDKFVEERKLNLVSLGNVHVEPLGLYSKKIKSINDLKKGDTIAIPNDPSNGGRALILLHNKGVITLKDPKNLFATEFDIVKNPKKLKFKPTEVAQLPRILPDVTAAIINGNYALQANLSPAKDSLILEGKESPYANILVVRKGDEKREDIQKLLKALRSEKVKKYINKKYSDGSVVPAF</sequence>
<comment type="similarity">
    <text evidence="6">Belongs to the nlpA lipoprotein family.</text>
</comment>
<name>F9EMJ5_9FUSO</name>
<evidence type="ECO:0000256" key="4">
    <source>
        <dbReference type="ARBA" id="ARBA00023139"/>
    </source>
</evidence>
<dbReference type="AlphaFoldDB" id="F9EMJ5"/>
<protein>
    <recommendedName>
        <fullName evidence="6">Lipoprotein</fullName>
    </recommendedName>
</protein>
<evidence type="ECO:0000313" key="7">
    <source>
        <dbReference type="EMBL" id="EGQ79824.1"/>
    </source>
</evidence>
<evidence type="ECO:0000256" key="1">
    <source>
        <dbReference type="ARBA" id="ARBA00004635"/>
    </source>
</evidence>
<comment type="caution">
    <text evidence="7">The sequence shown here is derived from an EMBL/GenBank/DDBJ whole genome shotgun (WGS) entry which is preliminary data.</text>
</comment>
<keyword evidence="5 6" id="KW-0449">Lipoprotein</keyword>
<dbReference type="EMBL" id="AFQD01000188">
    <property type="protein sequence ID" value="EGQ79824.1"/>
    <property type="molecule type" value="Genomic_DNA"/>
</dbReference>
<keyword evidence="2" id="KW-0732">Signal</keyword>
<keyword evidence="4" id="KW-0564">Palmitate</keyword>